<proteinExistence type="inferred from homology"/>
<comment type="similarity">
    <text evidence="1">Belongs to the UPF0270 family.</text>
</comment>
<protein>
    <submittedName>
        <fullName evidence="2">YheU family protein</fullName>
    </submittedName>
</protein>
<dbReference type="Pfam" id="PF06794">
    <property type="entry name" value="UPF0270"/>
    <property type="match status" value="1"/>
</dbReference>
<evidence type="ECO:0000313" key="3">
    <source>
        <dbReference type="Proteomes" id="UP001213691"/>
    </source>
</evidence>
<dbReference type="InterPro" id="IPR010648">
    <property type="entry name" value="UPF0270"/>
</dbReference>
<dbReference type="Gene3D" id="1.10.10.610">
    <property type="entry name" value="YehU-like"/>
    <property type="match status" value="1"/>
</dbReference>
<accession>A0ABT5TMN2</accession>
<keyword evidence="3" id="KW-1185">Reference proteome</keyword>
<dbReference type="InterPro" id="IPR036685">
    <property type="entry name" value="YehU-like_sf"/>
</dbReference>
<dbReference type="SUPFAM" id="SSF118001">
    <property type="entry name" value="YehU-like"/>
    <property type="match status" value="1"/>
</dbReference>
<organism evidence="2 3">
    <name type="scientific">Shewanella metallivivens</name>
    <dbReference type="NCBI Taxonomy" id="2872342"/>
    <lineage>
        <taxon>Bacteria</taxon>
        <taxon>Pseudomonadati</taxon>
        <taxon>Pseudomonadota</taxon>
        <taxon>Gammaproteobacteria</taxon>
        <taxon>Alteromonadales</taxon>
        <taxon>Shewanellaceae</taxon>
        <taxon>Shewanella</taxon>
    </lineage>
</organism>
<dbReference type="RefSeq" id="WP_238106583.1">
    <property type="nucleotide sequence ID" value="NZ_JAQQPZ010000009.1"/>
</dbReference>
<dbReference type="Proteomes" id="UP001213691">
    <property type="component" value="Unassembled WGS sequence"/>
</dbReference>
<evidence type="ECO:0000256" key="1">
    <source>
        <dbReference type="ARBA" id="ARBA00006450"/>
    </source>
</evidence>
<sequence length="85" mass="9578">MLVPYDALLSLPQATLQAMIKEYLLSQLEDGSFSDVDEQQLTQATERCKLALKKGELVVEYSEDDESIAIRQREHISAKAYDQSA</sequence>
<reference evidence="2 3" key="1">
    <citation type="submission" date="2023-02" db="EMBL/GenBank/DDBJ databases">
        <title>Genome sequence of Shewanella metallivivens ER-Te-42B-Light, sp. nov., enriched from sulfide tube worms (Riftia pachyptila) isolated from Explorer Ridge in the Pacific Ocean.</title>
        <authorList>
            <person name="Maltman C."/>
            <person name="Kuzyk S.B."/>
            <person name="Kyndt J.A."/>
            <person name="Yurkov V."/>
        </authorList>
    </citation>
    <scope>NUCLEOTIDE SEQUENCE [LARGE SCALE GENOMIC DNA]</scope>
    <source>
        <strain evidence="2 3">ER-Te-42B-Light</strain>
    </source>
</reference>
<comment type="caution">
    <text evidence="2">The sequence shown here is derived from an EMBL/GenBank/DDBJ whole genome shotgun (WGS) entry which is preliminary data.</text>
</comment>
<name>A0ABT5TMN2_9GAMM</name>
<gene>
    <name evidence="2" type="ORF">PQR79_11620</name>
</gene>
<dbReference type="EMBL" id="JAQQPZ010000009">
    <property type="protein sequence ID" value="MDD8059747.1"/>
    <property type="molecule type" value="Genomic_DNA"/>
</dbReference>
<evidence type="ECO:0000313" key="2">
    <source>
        <dbReference type="EMBL" id="MDD8059747.1"/>
    </source>
</evidence>